<dbReference type="EMBL" id="JAODUP010000127">
    <property type="protein sequence ID" value="KAK2160765.1"/>
    <property type="molecule type" value="Genomic_DNA"/>
</dbReference>
<evidence type="ECO:0000313" key="1">
    <source>
        <dbReference type="EMBL" id="KAK2160765.1"/>
    </source>
</evidence>
<sequence length="334" mass="37149">MSLLLSTNILTLMLTSFGLLGIFGIKPADFVSDWILLESQSRTKYLNNVDHGLGEVPIKVKVLVKPLAGPYAEWLFEASTSQQADDDIPWLYCGLLYTYNISHVRLFAPKKNTQYKGGRAFCMEAPNFVELEHKLATIPDLVELQIKCNPLKTEDTIYAEGVGSASNPTAKISRSVVTSGLVFGYSKTHVRIWGPNRGMDTNVQLPNSEFGQESEQFRFIINGTIPDMSELKINIRSWNPPTNFINVQVKALSGPNVDFIFSAVGQGQRNVYPGTTYGGVLFGYSAKSIRIFVPANETGTRIQIPENWGTTEYSQMSDDVEIIVTIWKTASFNL</sequence>
<evidence type="ECO:0000313" key="2">
    <source>
        <dbReference type="Proteomes" id="UP001208570"/>
    </source>
</evidence>
<organism evidence="1 2">
    <name type="scientific">Paralvinella palmiformis</name>
    <dbReference type="NCBI Taxonomy" id="53620"/>
    <lineage>
        <taxon>Eukaryota</taxon>
        <taxon>Metazoa</taxon>
        <taxon>Spiralia</taxon>
        <taxon>Lophotrochozoa</taxon>
        <taxon>Annelida</taxon>
        <taxon>Polychaeta</taxon>
        <taxon>Sedentaria</taxon>
        <taxon>Canalipalpata</taxon>
        <taxon>Terebellida</taxon>
        <taxon>Terebelliformia</taxon>
        <taxon>Alvinellidae</taxon>
        <taxon>Paralvinella</taxon>
    </lineage>
</organism>
<dbReference type="Proteomes" id="UP001208570">
    <property type="component" value="Unassembled WGS sequence"/>
</dbReference>
<accession>A0AAD9N8H8</accession>
<keyword evidence="2" id="KW-1185">Reference proteome</keyword>
<gene>
    <name evidence="1" type="ORF">LSH36_127g10002</name>
</gene>
<proteinExistence type="predicted"/>
<comment type="caution">
    <text evidence="1">The sequence shown here is derived from an EMBL/GenBank/DDBJ whole genome shotgun (WGS) entry which is preliminary data.</text>
</comment>
<dbReference type="AlphaFoldDB" id="A0AAD9N8H8"/>
<protein>
    <submittedName>
        <fullName evidence="1">Uncharacterized protein</fullName>
    </submittedName>
</protein>
<reference evidence="1" key="1">
    <citation type="journal article" date="2023" name="Mol. Biol. Evol.">
        <title>Third-Generation Sequencing Reveals the Adaptive Role of the Epigenome in Three Deep-Sea Polychaetes.</title>
        <authorList>
            <person name="Perez M."/>
            <person name="Aroh O."/>
            <person name="Sun Y."/>
            <person name="Lan Y."/>
            <person name="Juniper S.K."/>
            <person name="Young C.R."/>
            <person name="Angers B."/>
            <person name="Qian P.Y."/>
        </authorList>
    </citation>
    <scope>NUCLEOTIDE SEQUENCE</scope>
    <source>
        <strain evidence="1">P08H-3</strain>
    </source>
</reference>
<name>A0AAD9N8H8_9ANNE</name>